<accession>A0A6V7W7P4</accession>
<keyword evidence="1" id="KW-0812">Transmembrane</keyword>
<protein>
    <submittedName>
        <fullName evidence="2">Uncharacterized protein</fullName>
    </submittedName>
</protein>
<evidence type="ECO:0000313" key="2">
    <source>
        <dbReference type="EMBL" id="CAD2183205.1"/>
    </source>
</evidence>
<gene>
    <name evidence="2" type="ORF">MENT_LOCUS35481</name>
</gene>
<dbReference type="AlphaFoldDB" id="A0A6V7W7P4"/>
<dbReference type="Proteomes" id="UP000580250">
    <property type="component" value="Unassembled WGS sequence"/>
</dbReference>
<keyword evidence="1" id="KW-0472">Membrane</keyword>
<dbReference type="EMBL" id="CAJEWN010000460">
    <property type="protein sequence ID" value="CAD2183205.1"/>
    <property type="molecule type" value="Genomic_DNA"/>
</dbReference>
<comment type="caution">
    <text evidence="2">The sequence shown here is derived from an EMBL/GenBank/DDBJ whole genome shotgun (WGS) entry which is preliminary data.</text>
</comment>
<keyword evidence="1" id="KW-1133">Transmembrane helix</keyword>
<evidence type="ECO:0000256" key="1">
    <source>
        <dbReference type="SAM" id="Phobius"/>
    </source>
</evidence>
<feature type="transmembrane region" description="Helical" evidence="1">
    <location>
        <begin position="16"/>
        <end position="34"/>
    </location>
</feature>
<sequence length="51" mass="6091">MKGRDGETYLYESLTTINYALLYIIFIKYMSLIFKQPQGIKKLYYLIGNNF</sequence>
<name>A0A6V7W7P4_MELEN</name>
<evidence type="ECO:0000313" key="3">
    <source>
        <dbReference type="Proteomes" id="UP000580250"/>
    </source>
</evidence>
<proteinExistence type="predicted"/>
<reference evidence="2 3" key="1">
    <citation type="submission" date="2020-08" db="EMBL/GenBank/DDBJ databases">
        <authorList>
            <person name="Koutsovoulos G."/>
            <person name="Danchin GJ E."/>
        </authorList>
    </citation>
    <scope>NUCLEOTIDE SEQUENCE [LARGE SCALE GENOMIC DNA]</scope>
</reference>
<organism evidence="2 3">
    <name type="scientific">Meloidogyne enterolobii</name>
    <name type="common">Root-knot nematode worm</name>
    <name type="synonym">Meloidogyne mayaguensis</name>
    <dbReference type="NCBI Taxonomy" id="390850"/>
    <lineage>
        <taxon>Eukaryota</taxon>
        <taxon>Metazoa</taxon>
        <taxon>Ecdysozoa</taxon>
        <taxon>Nematoda</taxon>
        <taxon>Chromadorea</taxon>
        <taxon>Rhabditida</taxon>
        <taxon>Tylenchina</taxon>
        <taxon>Tylenchomorpha</taxon>
        <taxon>Tylenchoidea</taxon>
        <taxon>Meloidogynidae</taxon>
        <taxon>Meloidogyninae</taxon>
        <taxon>Meloidogyne</taxon>
    </lineage>
</organism>